<keyword evidence="3" id="KW-1185">Reference proteome</keyword>
<feature type="region of interest" description="Disordered" evidence="1">
    <location>
        <begin position="305"/>
        <end position="327"/>
    </location>
</feature>
<feature type="region of interest" description="Disordered" evidence="1">
    <location>
        <begin position="410"/>
        <end position="505"/>
    </location>
</feature>
<feature type="region of interest" description="Disordered" evidence="1">
    <location>
        <begin position="756"/>
        <end position="775"/>
    </location>
</feature>
<feature type="compositionally biased region" description="Low complexity" evidence="1">
    <location>
        <begin position="307"/>
        <end position="317"/>
    </location>
</feature>
<organism evidence="2 3">
    <name type="scientific">Batillaria attramentaria</name>
    <dbReference type="NCBI Taxonomy" id="370345"/>
    <lineage>
        <taxon>Eukaryota</taxon>
        <taxon>Metazoa</taxon>
        <taxon>Spiralia</taxon>
        <taxon>Lophotrochozoa</taxon>
        <taxon>Mollusca</taxon>
        <taxon>Gastropoda</taxon>
        <taxon>Caenogastropoda</taxon>
        <taxon>Sorbeoconcha</taxon>
        <taxon>Cerithioidea</taxon>
        <taxon>Batillariidae</taxon>
        <taxon>Batillaria</taxon>
    </lineage>
</organism>
<name>A0ABD0L652_9CAEN</name>
<dbReference type="EMBL" id="JACVVK020000078">
    <property type="protein sequence ID" value="KAK7495089.1"/>
    <property type="molecule type" value="Genomic_DNA"/>
</dbReference>
<feature type="non-terminal residue" evidence="2">
    <location>
        <position position="1"/>
    </location>
</feature>
<feature type="compositionally biased region" description="Low complexity" evidence="1">
    <location>
        <begin position="411"/>
        <end position="422"/>
    </location>
</feature>
<feature type="compositionally biased region" description="Polar residues" evidence="1">
    <location>
        <begin position="645"/>
        <end position="677"/>
    </location>
</feature>
<sequence>SLLICWFFPVNKKDPTILPRHTRIEGVAASNSRKFLVTTSLPAFTPRKGPENGPKHVPHEVTIGEVLTKVGVIKGDPAGGGSASPSALVQRSRQSLRCVDESQHEVIIPFNHRALLFDVAENYGRSLGSQNSLKNAPGGGGCEVRGGSVGELQNETPGPSVPGVVSTCTVVNAGNSCLPRVFRHVLGDPPALTEVFTGLLRCYSVFTEETVMAATMSRTNLASYAEVSSCLELATDSAARFNIALNASDLKKTNQYNAALRTCEEQAPSYVRAIKTSFTVQPVVSDLEDVDFSLYESLKPVKTHSYTSLSGDSASDTDAGDKAVGSGEGDYVNIASLNRKTVDGETAPPDDCNESVTTDDLDYASAVETTSVSDAQSCDIASMSDVVEVEANSEFDISWGQLRRARSFTGSISSENSDSSHSQTIHSDSEESEDSMVVKDDNSSISQDSFINMDDNSSTSQDTVVLRQSRVPSTQGPAYANDPGSARDDDTVSEVSSFGEADIDSVFRVPQEALANASSSGTLGGDMEGEVRWEGDEQQIWWGDGSAVSTIERPRTSWSSHFDPGDTLPEKTQKRNSGSSAKTRSQLPPGGSGEFDTEVPMLQSAVNGRDSSAGKRTTIDSTVHNGSGTDSLTQPYLEIPRRSRVQSLPHTSAQQPHPGLSTFTSFKPKSASTSKVNELSKDSRSRHSESDPNIIREKDEDSGEGQIDLEFVKSLGEKLLAVSKRSSTPKYQRLETEREFVGTATMDDHRQRVTKSNGNSTHFVKSDRSSYVNTNDLPRAVDAEVSVQRTPSKHDVLLEEFDLLQEEVV</sequence>
<reference evidence="2 3" key="1">
    <citation type="journal article" date="2023" name="Sci. Data">
        <title>Genome assembly of the Korean intertidal mud-creeper Batillaria attramentaria.</title>
        <authorList>
            <person name="Patra A.K."/>
            <person name="Ho P.T."/>
            <person name="Jun S."/>
            <person name="Lee S.J."/>
            <person name="Kim Y."/>
            <person name="Won Y.J."/>
        </authorList>
    </citation>
    <scope>NUCLEOTIDE SEQUENCE [LARGE SCALE GENOMIC DNA]</scope>
    <source>
        <strain evidence="2">Wonlab-2016</strain>
    </source>
</reference>
<dbReference type="AlphaFoldDB" id="A0ABD0L652"/>
<feature type="compositionally biased region" description="Polar residues" evidence="1">
    <location>
        <begin position="619"/>
        <end position="634"/>
    </location>
</feature>
<evidence type="ECO:0000256" key="1">
    <source>
        <dbReference type="SAM" id="MobiDB-lite"/>
    </source>
</evidence>
<accession>A0ABD0L652</accession>
<dbReference type="Proteomes" id="UP001519460">
    <property type="component" value="Unassembled WGS sequence"/>
</dbReference>
<protein>
    <submittedName>
        <fullName evidence="2">Uncharacterized protein</fullName>
    </submittedName>
</protein>
<comment type="caution">
    <text evidence="2">The sequence shown here is derived from an EMBL/GenBank/DDBJ whole genome shotgun (WGS) entry which is preliminary data.</text>
</comment>
<feature type="compositionally biased region" description="Polar residues" evidence="1">
    <location>
        <begin position="443"/>
        <end position="463"/>
    </location>
</feature>
<feature type="compositionally biased region" description="Basic and acidic residues" evidence="1">
    <location>
        <begin position="678"/>
        <end position="699"/>
    </location>
</feature>
<gene>
    <name evidence="2" type="ORF">BaRGS_00013729</name>
</gene>
<evidence type="ECO:0000313" key="3">
    <source>
        <dbReference type="Proteomes" id="UP001519460"/>
    </source>
</evidence>
<proteinExistence type="predicted"/>
<evidence type="ECO:0000313" key="2">
    <source>
        <dbReference type="EMBL" id="KAK7495089.1"/>
    </source>
</evidence>
<feature type="region of interest" description="Disordered" evidence="1">
    <location>
        <begin position="536"/>
        <end position="702"/>
    </location>
</feature>
<feature type="compositionally biased region" description="Polar residues" evidence="1">
    <location>
        <begin position="575"/>
        <end position="586"/>
    </location>
</feature>